<dbReference type="EMBL" id="JACGWN010000015">
    <property type="protein sequence ID" value="KAL0401852.1"/>
    <property type="molecule type" value="Genomic_DNA"/>
</dbReference>
<organism evidence="1">
    <name type="scientific">Sesamum latifolium</name>
    <dbReference type="NCBI Taxonomy" id="2727402"/>
    <lineage>
        <taxon>Eukaryota</taxon>
        <taxon>Viridiplantae</taxon>
        <taxon>Streptophyta</taxon>
        <taxon>Embryophyta</taxon>
        <taxon>Tracheophyta</taxon>
        <taxon>Spermatophyta</taxon>
        <taxon>Magnoliopsida</taxon>
        <taxon>eudicotyledons</taxon>
        <taxon>Gunneridae</taxon>
        <taxon>Pentapetalae</taxon>
        <taxon>asterids</taxon>
        <taxon>lamiids</taxon>
        <taxon>Lamiales</taxon>
        <taxon>Pedaliaceae</taxon>
        <taxon>Sesamum</taxon>
    </lineage>
</organism>
<comment type="caution">
    <text evidence="1">The sequence shown here is derived from an EMBL/GenBank/DDBJ whole genome shotgun (WGS) entry which is preliminary data.</text>
</comment>
<reference evidence="1" key="1">
    <citation type="submission" date="2020-06" db="EMBL/GenBank/DDBJ databases">
        <authorList>
            <person name="Li T."/>
            <person name="Hu X."/>
            <person name="Zhang T."/>
            <person name="Song X."/>
            <person name="Zhang H."/>
            <person name="Dai N."/>
            <person name="Sheng W."/>
            <person name="Hou X."/>
            <person name="Wei L."/>
        </authorList>
    </citation>
    <scope>NUCLEOTIDE SEQUENCE</scope>
    <source>
        <strain evidence="1">KEN1</strain>
        <tissue evidence="1">Leaf</tissue>
    </source>
</reference>
<proteinExistence type="predicted"/>
<reference evidence="1" key="2">
    <citation type="journal article" date="2024" name="Plant">
        <title>Genomic evolution and insights into agronomic trait innovations of Sesamum species.</title>
        <authorList>
            <person name="Miao H."/>
            <person name="Wang L."/>
            <person name="Qu L."/>
            <person name="Liu H."/>
            <person name="Sun Y."/>
            <person name="Le M."/>
            <person name="Wang Q."/>
            <person name="Wei S."/>
            <person name="Zheng Y."/>
            <person name="Lin W."/>
            <person name="Duan Y."/>
            <person name="Cao H."/>
            <person name="Xiong S."/>
            <person name="Wang X."/>
            <person name="Wei L."/>
            <person name="Li C."/>
            <person name="Ma Q."/>
            <person name="Ju M."/>
            <person name="Zhao R."/>
            <person name="Li G."/>
            <person name="Mu C."/>
            <person name="Tian Q."/>
            <person name="Mei H."/>
            <person name="Zhang T."/>
            <person name="Gao T."/>
            <person name="Zhang H."/>
        </authorList>
    </citation>
    <scope>NUCLEOTIDE SEQUENCE</scope>
    <source>
        <strain evidence="1">KEN1</strain>
    </source>
</reference>
<name>A0AAW2TB50_9LAMI</name>
<sequence length="74" mass="8382">MIRRLKDEYGVSHATSLAIQGLIQDYFRRIFTFTTPNPGVIDEYLTCLTPNVSAAVNAKLRCQYTADEVQQTLN</sequence>
<gene>
    <name evidence="1" type="ORF">Slati_4215100</name>
</gene>
<evidence type="ECO:0000313" key="1">
    <source>
        <dbReference type="EMBL" id="KAL0401852.1"/>
    </source>
</evidence>
<accession>A0AAW2TB50</accession>
<dbReference type="AlphaFoldDB" id="A0AAW2TB50"/>
<protein>
    <submittedName>
        <fullName evidence="1">Uncharacterized protein</fullName>
    </submittedName>
</protein>